<feature type="domain" description="DUF7495" evidence="2">
    <location>
        <begin position="1046"/>
        <end position="1164"/>
    </location>
</feature>
<dbReference type="Proteomes" id="UP000001449">
    <property type="component" value="Chromosome 7"/>
</dbReference>
<feature type="region of interest" description="Disordered" evidence="1">
    <location>
        <begin position="1"/>
        <end position="61"/>
    </location>
</feature>
<feature type="compositionally biased region" description="Polar residues" evidence="1">
    <location>
        <begin position="829"/>
        <end position="863"/>
    </location>
</feature>
<feature type="domain" description="DUF7495" evidence="2">
    <location>
        <begin position="664"/>
        <end position="783"/>
    </location>
</feature>
<dbReference type="GeneID" id="7446198"/>
<feature type="compositionally biased region" description="Low complexity" evidence="1">
    <location>
        <begin position="806"/>
        <end position="822"/>
    </location>
</feature>
<reference evidence="3 4" key="1">
    <citation type="journal article" date="2004" name="Science">
        <title>The genome of the diatom Thalassiosira pseudonana: ecology, evolution, and metabolism.</title>
        <authorList>
            <person name="Armbrust E.V."/>
            <person name="Berges J.A."/>
            <person name="Bowler C."/>
            <person name="Green B.R."/>
            <person name="Martinez D."/>
            <person name="Putnam N.H."/>
            <person name="Zhou S."/>
            <person name="Allen A.E."/>
            <person name="Apt K.E."/>
            <person name="Bechner M."/>
            <person name="Brzezinski M.A."/>
            <person name="Chaal B.K."/>
            <person name="Chiovitti A."/>
            <person name="Davis A.K."/>
            <person name="Demarest M.S."/>
            <person name="Detter J.C."/>
            <person name="Glavina T."/>
            <person name="Goodstein D."/>
            <person name="Hadi M.Z."/>
            <person name="Hellsten U."/>
            <person name="Hildebrand M."/>
            <person name="Jenkins B.D."/>
            <person name="Jurka J."/>
            <person name="Kapitonov V.V."/>
            <person name="Kroger N."/>
            <person name="Lau W.W."/>
            <person name="Lane T.W."/>
            <person name="Larimer F.W."/>
            <person name="Lippmeier J.C."/>
            <person name="Lucas S."/>
            <person name="Medina M."/>
            <person name="Montsant A."/>
            <person name="Obornik M."/>
            <person name="Parker M.S."/>
            <person name="Palenik B."/>
            <person name="Pazour G.J."/>
            <person name="Richardson P.M."/>
            <person name="Rynearson T.A."/>
            <person name="Saito M.A."/>
            <person name="Schwartz D.C."/>
            <person name="Thamatrakoln K."/>
            <person name="Valentin K."/>
            <person name="Vardi A."/>
            <person name="Wilkerson F.P."/>
            <person name="Rokhsar D.S."/>
        </authorList>
    </citation>
    <scope>NUCLEOTIDE SEQUENCE [LARGE SCALE GENOMIC DNA]</scope>
    <source>
        <strain evidence="3 4">CCMP1335</strain>
    </source>
</reference>
<dbReference type="HOGENOM" id="CLU_274596_0_0_1"/>
<evidence type="ECO:0000256" key="1">
    <source>
        <dbReference type="SAM" id="MobiDB-lite"/>
    </source>
</evidence>
<evidence type="ECO:0000313" key="4">
    <source>
        <dbReference type="Proteomes" id="UP000001449"/>
    </source>
</evidence>
<proteinExistence type="predicted"/>
<protein>
    <recommendedName>
        <fullName evidence="2">DUF7495 domain-containing protein</fullName>
    </recommendedName>
</protein>
<feature type="compositionally biased region" description="Polar residues" evidence="1">
    <location>
        <begin position="791"/>
        <end position="800"/>
    </location>
</feature>
<dbReference type="EMBL" id="CP001160">
    <property type="protein sequence ID" value="ACI64782.1"/>
    <property type="molecule type" value="Genomic_DNA"/>
</dbReference>
<feature type="region of interest" description="Disordered" evidence="1">
    <location>
        <begin position="88"/>
        <end position="118"/>
    </location>
</feature>
<feature type="region of interest" description="Disordered" evidence="1">
    <location>
        <begin position="1000"/>
        <end position="1039"/>
    </location>
</feature>
<accession>B5YMC1</accession>
<dbReference type="eggNOG" id="ENOG502SGDC">
    <property type="taxonomic scope" value="Eukaryota"/>
</dbReference>
<dbReference type="InParanoid" id="B5YMC1"/>
<feature type="domain" description="DUF7495" evidence="2">
    <location>
        <begin position="533"/>
        <end position="611"/>
    </location>
</feature>
<sequence length="1167" mass="126044">MSTDQEDTSLAEVEAAEHTQAAMTETSDGSDMVDDVVGCSAAADNTVDESPTPPTKAAPSSSIASIIAGASALAPSGENAMEEYDDDNIINTSSSSNNNNNNAMEDDQDIAGSASPEATRPSIAVVSAIVNEVLKQKQRGNSNQVDTASIANREVQKFYQDEVARDDHVVNGLVAMENVRSYQNYQLNDRAPPMVVWNDEGNGNGESSINNGEDETFNINLHTAVGETQLKQRGLKILGRRKITMEEMEAMGAFNDICEDLGITQDTHPHLRSGSKYKVPVRLLHSQRFQYCLITVGLVGLALSIAAAGTSGFEHVKKRNHELHPTWISDPSKHEKKDWWLENGGNTGSNGGMSEQDFETLAYSMEDAYLPIWFDRESGWKGQTYAEALVFCAKHDSFVPCPYDVYCPGNVGKLIEGPMQDGVSWAPILDEVNEWVQVGSGLEECAPYSGIHEEKPAWGKTGEDNEEITRHLMCCIGKPLVDDDEDTSTASNKPDSSAPAVALPETPDSKLSDADLDDWYLKQITKTYNPIWYEWTGSTYQEGIAFCYSKNHKSLCSYGVYCPKGPTGTIIHNGAYNDGESWAPTGDHLNQFVQVGADDQCNRYSAMKPGKTGHIMCCNDVALDLPDISGQNQGGSASALDNISASKGLTELEQEVKDTLNPYWFDSSMGWTGTTHADAEAFCEKLSAGNNGETFHLCPVQAYCANGPNPTTEKPLYLHMDAFSGEQWAPVSLSDNAWIMIGQMSETNPQTCATHLQIYHTPPSWGLDGTRPEIKQHLLCCQDKSVSSGVIKSELESSQPAALAETTTTSTATMTTTTMVTTRKPDEGASQTSIQGMPSSVIDASSHTGSGNSSPHTGNGNNLEENIVATLQPVWYDASEGWNGGSYNDAVIFCSTKRRDVTSTTNMQLCPYSAYCPQGSSHPALGGTGMSFANEEQWSPIYGGDNKWVLIGKRGSNSATTCLDHVQIMGKPPEWGTDSTMSEIKQHILCCTSAESQSAGSFETQSSGTTQSDVSSQSGSVTETDAATLQSAVAPSTGSKTSLGHVWYGVNSGWTGGSHLDAIKFCNTHDDTDGIPMELCPYEEYCPDGPSKPIVDGNAYVGINEDLEQWAPTLSKSNHWVLVGRRGDNKATTCLDSDELLGEDPVWGLTSSNDLKKHHILCCSLGI</sequence>
<feature type="domain" description="DUF7495" evidence="2">
    <location>
        <begin position="874"/>
        <end position="992"/>
    </location>
</feature>
<gene>
    <name evidence="3" type="ORF">THAPS_23366</name>
</gene>
<reference evidence="3 4" key="2">
    <citation type="journal article" date="2008" name="Nature">
        <title>The Phaeodactylum genome reveals the evolutionary history of diatom genomes.</title>
        <authorList>
            <person name="Bowler C."/>
            <person name="Allen A.E."/>
            <person name="Badger J.H."/>
            <person name="Grimwood J."/>
            <person name="Jabbari K."/>
            <person name="Kuo A."/>
            <person name="Maheswari U."/>
            <person name="Martens C."/>
            <person name="Maumus F."/>
            <person name="Otillar R.P."/>
            <person name="Rayko E."/>
            <person name="Salamov A."/>
            <person name="Vandepoele K."/>
            <person name="Beszteri B."/>
            <person name="Gruber A."/>
            <person name="Heijde M."/>
            <person name="Katinka M."/>
            <person name="Mock T."/>
            <person name="Valentin K."/>
            <person name="Verret F."/>
            <person name="Berges J.A."/>
            <person name="Brownlee C."/>
            <person name="Cadoret J.P."/>
            <person name="Chiovitti A."/>
            <person name="Choi C.J."/>
            <person name="Coesel S."/>
            <person name="De Martino A."/>
            <person name="Detter J.C."/>
            <person name="Durkin C."/>
            <person name="Falciatore A."/>
            <person name="Fournet J."/>
            <person name="Haruta M."/>
            <person name="Huysman M.J."/>
            <person name="Jenkins B.D."/>
            <person name="Jiroutova K."/>
            <person name="Jorgensen R.E."/>
            <person name="Joubert Y."/>
            <person name="Kaplan A."/>
            <person name="Kroger N."/>
            <person name="Kroth P.G."/>
            <person name="La Roche J."/>
            <person name="Lindquist E."/>
            <person name="Lommer M."/>
            <person name="Martin-Jezequel V."/>
            <person name="Lopez P.J."/>
            <person name="Lucas S."/>
            <person name="Mangogna M."/>
            <person name="McGinnis K."/>
            <person name="Medlin L.K."/>
            <person name="Montsant A."/>
            <person name="Oudot-Le Secq M.P."/>
            <person name="Napoli C."/>
            <person name="Obornik M."/>
            <person name="Parker M.S."/>
            <person name="Petit J.L."/>
            <person name="Porcel B.M."/>
            <person name="Poulsen N."/>
            <person name="Robison M."/>
            <person name="Rychlewski L."/>
            <person name="Rynearson T.A."/>
            <person name="Schmutz J."/>
            <person name="Shapiro H."/>
            <person name="Siaut M."/>
            <person name="Stanley M."/>
            <person name="Sussman M.R."/>
            <person name="Taylor A.R."/>
            <person name="Vardi A."/>
            <person name="von Dassow P."/>
            <person name="Vyverman W."/>
            <person name="Willis A."/>
            <person name="Wyrwicz L.S."/>
            <person name="Rokhsar D.S."/>
            <person name="Weissenbach J."/>
            <person name="Armbrust E.V."/>
            <person name="Green B.R."/>
            <person name="Van de Peer Y."/>
            <person name="Grigoriev I.V."/>
        </authorList>
    </citation>
    <scope>NUCLEOTIDE SEQUENCE [LARGE SCALE GENOMIC DNA]</scope>
    <source>
        <strain evidence="3 4">CCMP1335</strain>
    </source>
</reference>
<evidence type="ECO:0000259" key="2">
    <source>
        <dbReference type="Pfam" id="PF24325"/>
    </source>
</evidence>
<dbReference type="Pfam" id="PF24325">
    <property type="entry name" value="DUF7495"/>
    <property type="match status" value="5"/>
</dbReference>
<keyword evidence="4" id="KW-1185">Reference proteome</keyword>
<dbReference type="KEGG" id="tps:THAPS_23366"/>
<feature type="compositionally biased region" description="Low complexity" evidence="1">
    <location>
        <begin position="89"/>
        <end position="102"/>
    </location>
</feature>
<feature type="domain" description="DUF7495" evidence="2">
    <location>
        <begin position="373"/>
        <end position="475"/>
    </location>
</feature>
<name>B5YMC1_THAPS</name>
<organism evidence="3 4">
    <name type="scientific">Thalassiosira pseudonana</name>
    <name type="common">Marine diatom</name>
    <name type="synonym">Cyclotella nana</name>
    <dbReference type="NCBI Taxonomy" id="35128"/>
    <lineage>
        <taxon>Eukaryota</taxon>
        <taxon>Sar</taxon>
        <taxon>Stramenopiles</taxon>
        <taxon>Ochrophyta</taxon>
        <taxon>Bacillariophyta</taxon>
        <taxon>Coscinodiscophyceae</taxon>
        <taxon>Thalassiosirophycidae</taxon>
        <taxon>Thalassiosirales</taxon>
        <taxon>Thalassiosiraceae</taxon>
        <taxon>Thalassiosira</taxon>
    </lineage>
</organism>
<dbReference type="RefSeq" id="XP_002296065.1">
    <property type="nucleotide sequence ID" value="XM_002296029.1"/>
</dbReference>
<dbReference type="InterPro" id="IPR055918">
    <property type="entry name" value="DUF7495"/>
</dbReference>
<feature type="region of interest" description="Disordered" evidence="1">
    <location>
        <begin position="791"/>
        <end position="863"/>
    </location>
</feature>
<evidence type="ECO:0000313" key="3">
    <source>
        <dbReference type="EMBL" id="ACI64782.1"/>
    </source>
</evidence>
<dbReference type="PaxDb" id="35128-Thaps23366"/>
<feature type="compositionally biased region" description="Low complexity" evidence="1">
    <location>
        <begin position="27"/>
        <end position="38"/>
    </location>
</feature>
<dbReference type="AlphaFoldDB" id="B5YMC1"/>
<feature type="region of interest" description="Disordered" evidence="1">
    <location>
        <begin position="484"/>
        <end position="509"/>
    </location>
</feature>